<name>A0ABT2KMW8_9RHOB</name>
<evidence type="ECO:0000313" key="2">
    <source>
        <dbReference type="EMBL" id="MCT4372074.1"/>
    </source>
</evidence>
<feature type="region of interest" description="Disordered" evidence="1">
    <location>
        <begin position="103"/>
        <end position="141"/>
    </location>
</feature>
<evidence type="ECO:0000256" key="1">
    <source>
        <dbReference type="SAM" id="MobiDB-lite"/>
    </source>
</evidence>
<dbReference type="RefSeq" id="WP_260349808.1">
    <property type="nucleotide sequence ID" value="NZ_NTHN02000037.1"/>
</dbReference>
<keyword evidence="3" id="KW-1185">Reference proteome</keyword>
<feature type="region of interest" description="Disordered" evidence="1">
    <location>
        <begin position="1"/>
        <end position="82"/>
    </location>
</feature>
<feature type="compositionally biased region" description="Basic and acidic residues" evidence="1">
    <location>
        <begin position="25"/>
        <end position="38"/>
    </location>
</feature>
<feature type="compositionally biased region" description="Low complexity" evidence="1">
    <location>
        <begin position="212"/>
        <end position="224"/>
    </location>
</feature>
<protein>
    <submittedName>
        <fullName evidence="2">Uncharacterized protein</fullName>
    </submittedName>
</protein>
<dbReference type="Proteomes" id="UP000217448">
    <property type="component" value="Unassembled WGS sequence"/>
</dbReference>
<dbReference type="EMBL" id="NTHN02000037">
    <property type="protein sequence ID" value="MCT4372074.1"/>
    <property type="molecule type" value="Genomic_DNA"/>
</dbReference>
<comment type="caution">
    <text evidence="2">The sequence shown here is derived from an EMBL/GenBank/DDBJ whole genome shotgun (WGS) entry which is preliminary data.</text>
</comment>
<feature type="compositionally biased region" description="Basic and acidic residues" evidence="1">
    <location>
        <begin position="47"/>
        <end position="62"/>
    </location>
</feature>
<organism evidence="2 3">
    <name type="scientific">Alloyangia mangrovi</name>
    <dbReference type="NCBI Taxonomy" id="1779329"/>
    <lineage>
        <taxon>Bacteria</taxon>
        <taxon>Pseudomonadati</taxon>
        <taxon>Pseudomonadota</taxon>
        <taxon>Alphaproteobacteria</taxon>
        <taxon>Rhodobacterales</taxon>
        <taxon>Roseobacteraceae</taxon>
        <taxon>Alloyangia</taxon>
    </lineage>
</organism>
<evidence type="ECO:0000313" key="3">
    <source>
        <dbReference type="Proteomes" id="UP000217448"/>
    </source>
</evidence>
<feature type="region of interest" description="Disordered" evidence="1">
    <location>
        <begin position="190"/>
        <end position="232"/>
    </location>
</feature>
<reference evidence="3" key="1">
    <citation type="submission" date="2023-07" db="EMBL/GenBank/DDBJ databases">
        <title>Yangia mangrovi SAOS 153D genome.</title>
        <authorList>
            <person name="Verma A."/>
            <person name="Pal Y."/>
            <person name="Sundharam S."/>
            <person name="Bisht B."/>
            <person name="Srinivasan K."/>
        </authorList>
    </citation>
    <scope>NUCLEOTIDE SEQUENCE [LARGE SCALE GENOMIC DNA]</scope>
    <source>
        <strain evidence="3">SAOS 153D</strain>
    </source>
</reference>
<feature type="compositionally biased region" description="Basic and acidic residues" evidence="1">
    <location>
        <begin position="103"/>
        <end position="112"/>
    </location>
</feature>
<feature type="compositionally biased region" description="Gly residues" evidence="1">
    <location>
        <begin position="11"/>
        <end position="21"/>
    </location>
</feature>
<proteinExistence type="predicted"/>
<sequence>MDHQRLAAPGRGRGAPVGCGIIGRAEPRDPGFELRQRGADQTVLRAAEPDQPRQIDRGRDQGGARAGQPLAQREEQAARADAMGADAVVGAVRLDAAADRGDDVGKAAERAGRVQVAGQDQQVDRRPGPAQVAHKPGELPHLPVMAGYQQHPRRAGVRGRVAHQRRLCADPDQLRPVARDMGRIEVRRGAEVAAGQQPADQPRGDPCREMQGAAAGRNGAPGRGTPLGADRTSLVPQCHADLSLTRTTPTVQGLRHQPACDNSLSAGICLAF</sequence>
<accession>A0ABT2KMW8</accession>
<gene>
    <name evidence="2" type="ORF">CLG85_017845</name>
</gene>